<dbReference type="AlphaFoldDB" id="A0A5C8ZU77"/>
<evidence type="ECO:0000313" key="1">
    <source>
        <dbReference type="EMBL" id="TXS92055.1"/>
    </source>
</evidence>
<protein>
    <submittedName>
        <fullName evidence="1">Uncharacterized protein</fullName>
    </submittedName>
</protein>
<proteinExistence type="predicted"/>
<gene>
    <name evidence="1" type="ORF">FV139_15125</name>
</gene>
<dbReference type="EMBL" id="VRZA01000005">
    <property type="protein sequence ID" value="TXS92055.1"/>
    <property type="molecule type" value="Genomic_DNA"/>
</dbReference>
<reference evidence="1 2" key="1">
    <citation type="submission" date="2019-08" db="EMBL/GenBank/DDBJ databases">
        <title>Parahaliea maris sp. nov., isolated from the surface seawater.</title>
        <authorList>
            <person name="Liu Y."/>
        </authorList>
    </citation>
    <scope>NUCLEOTIDE SEQUENCE [LARGE SCALE GENOMIC DNA]</scope>
    <source>
        <strain evidence="1 2">HSLHS9</strain>
    </source>
</reference>
<sequence length="169" mass="18145">MNSAATRAAERKGDSALALILLLLLLLTAPGGEAHEDEEHGASDARHGGYVMMHNDLHFELVLTPGGELQLYYSDARRAELPAIVVSDVAIEVDRNGEAAEFVALQISPGGDFWLGQAQPVTRPDTIIRIGFVFQGDPLLVEVPASAFLQPPPVMSAGLYLSPERVSRC</sequence>
<evidence type="ECO:0000313" key="2">
    <source>
        <dbReference type="Proteomes" id="UP000321039"/>
    </source>
</evidence>
<keyword evidence="2" id="KW-1185">Reference proteome</keyword>
<organism evidence="1 2">
    <name type="scientific">Parahaliea maris</name>
    <dbReference type="NCBI Taxonomy" id="2716870"/>
    <lineage>
        <taxon>Bacteria</taxon>
        <taxon>Pseudomonadati</taxon>
        <taxon>Pseudomonadota</taxon>
        <taxon>Gammaproteobacteria</taxon>
        <taxon>Cellvibrionales</taxon>
        <taxon>Halieaceae</taxon>
        <taxon>Parahaliea</taxon>
    </lineage>
</organism>
<comment type="caution">
    <text evidence="1">The sequence shown here is derived from an EMBL/GenBank/DDBJ whole genome shotgun (WGS) entry which is preliminary data.</text>
</comment>
<dbReference type="RefSeq" id="WP_148069294.1">
    <property type="nucleotide sequence ID" value="NZ_VRZA01000005.1"/>
</dbReference>
<name>A0A5C8ZU77_9GAMM</name>
<dbReference type="Proteomes" id="UP000321039">
    <property type="component" value="Unassembled WGS sequence"/>
</dbReference>
<accession>A0A5C8ZU77</accession>